<keyword evidence="1" id="KW-0547">Nucleotide-binding</keyword>
<dbReference type="GO" id="GO:0016787">
    <property type="term" value="F:hydrolase activity"/>
    <property type="evidence" value="ECO:0007669"/>
    <property type="project" value="UniProtKB-KW"/>
</dbReference>
<keyword evidence="4" id="KW-1185">Reference proteome</keyword>
<evidence type="ECO:0000256" key="1">
    <source>
        <dbReference type="ARBA" id="ARBA00022741"/>
    </source>
</evidence>
<protein>
    <submittedName>
        <fullName evidence="3">P-loop containing nucleoside triphosphate hydrolase protein</fullName>
    </submittedName>
</protein>
<gene>
    <name evidence="3" type="ORF">MFIFM68171_07244</name>
</gene>
<comment type="caution">
    <text evidence="3">The sequence shown here is derived from an EMBL/GenBank/DDBJ whole genome shotgun (WGS) entry which is preliminary data.</text>
</comment>
<sequence>MASSNVVILLVGLHGAGKSTFTRAATGRHDINLGRGVGPLTLDRDRSPKGFKFTIIDTPGLADKNTTEQNLEVLQDIADQLRQMGKERVNGVIYFHSIEGGRLHGVDMVNIRLLKAICGEPFFPRVAFVTTRWDRMRDSDYKMLMKRNTELEGARKELLPHGPEIFRFLNDGKSHQPVLEYFARQSSEDAQPLLLFAQELERYRQRRLRSAVRKTTAGKQVATKGKVRKAGICSFL</sequence>
<evidence type="ECO:0000259" key="2">
    <source>
        <dbReference type="Pfam" id="PF04548"/>
    </source>
</evidence>
<proteinExistence type="predicted"/>
<reference evidence="3 4" key="1">
    <citation type="submission" date="2024-09" db="EMBL/GenBank/DDBJ databases">
        <title>Itraconazole resistance in Madurella fahalii resulting from another homologue of gene encoding cytochrome P450 14-alpha sterol demethylase (CYP51).</title>
        <authorList>
            <person name="Yoshioka I."/>
            <person name="Fahal A.H."/>
            <person name="Kaneko S."/>
            <person name="Yaguchi T."/>
        </authorList>
    </citation>
    <scope>NUCLEOTIDE SEQUENCE [LARGE SCALE GENOMIC DNA]</scope>
    <source>
        <strain evidence="3 4">IFM 68171</strain>
    </source>
</reference>
<dbReference type="Gene3D" id="3.40.50.300">
    <property type="entry name" value="P-loop containing nucleotide triphosphate hydrolases"/>
    <property type="match status" value="1"/>
</dbReference>
<dbReference type="InterPro" id="IPR027417">
    <property type="entry name" value="P-loop_NTPase"/>
</dbReference>
<accession>A0ABQ0GGZ2</accession>
<evidence type="ECO:0000313" key="4">
    <source>
        <dbReference type="Proteomes" id="UP001628179"/>
    </source>
</evidence>
<dbReference type="GeneID" id="98177987"/>
<feature type="domain" description="AIG1-type G" evidence="2">
    <location>
        <begin position="8"/>
        <end position="148"/>
    </location>
</feature>
<organism evidence="3 4">
    <name type="scientific">Madurella fahalii</name>
    <dbReference type="NCBI Taxonomy" id="1157608"/>
    <lineage>
        <taxon>Eukaryota</taxon>
        <taxon>Fungi</taxon>
        <taxon>Dikarya</taxon>
        <taxon>Ascomycota</taxon>
        <taxon>Pezizomycotina</taxon>
        <taxon>Sordariomycetes</taxon>
        <taxon>Sordariomycetidae</taxon>
        <taxon>Sordariales</taxon>
        <taxon>Sordariales incertae sedis</taxon>
        <taxon>Madurella</taxon>
    </lineage>
</organism>
<keyword evidence="3" id="KW-0378">Hydrolase</keyword>
<dbReference type="InterPro" id="IPR006703">
    <property type="entry name" value="G_AIG1"/>
</dbReference>
<dbReference type="RefSeq" id="XP_070918765.1">
    <property type="nucleotide sequence ID" value="XM_071062664.1"/>
</dbReference>
<evidence type="ECO:0000313" key="3">
    <source>
        <dbReference type="EMBL" id="GAB1317034.1"/>
    </source>
</evidence>
<dbReference type="SUPFAM" id="SSF52540">
    <property type="entry name" value="P-loop containing nucleoside triphosphate hydrolases"/>
    <property type="match status" value="1"/>
</dbReference>
<dbReference type="Pfam" id="PF04548">
    <property type="entry name" value="AIG1"/>
    <property type="match status" value="1"/>
</dbReference>
<dbReference type="Proteomes" id="UP001628179">
    <property type="component" value="Unassembled WGS sequence"/>
</dbReference>
<name>A0ABQ0GGZ2_9PEZI</name>
<dbReference type="EMBL" id="BAAFSV010000004">
    <property type="protein sequence ID" value="GAB1317034.1"/>
    <property type="molecule type" value="Genomic_DNA"/>
</dbReference>